<evidence type="ECO:0000256" key="2">
    <source>
        <dbReference type="ARBA" id="ARBA00022529"/>
    </source>
</evidence>
<keyword evidence="3 7" id="KW-0081">Bacteriolytic enzyme</keyword>
<dbReference type="InterPro" id="IPR034690">
    <property type="entry name" value="Endolysin_T4_type"/>
</dbReference>
<sequence length="146" mass="16456">MKINKLGRDFIYHEEGVVLKAYLDQVKIPTIGVGFTFYPGTGKKVKMGDKITQTECDQIFDQIIKIYEEGVNGAVKLVLTQNQFNALVSLCFNIGVAAFSKSTLVKKINAKSPIAEIEKWLLVWCNAGGRPILLPRRKREFKLYTS</sequence>
<dbReference type="GO" id="GO:0016998">
    <property type="term" value="P:cell wall macromolecule catabolic process"/>
    <property type="evidence" value="ECO:0007669"/>
    <property type="project" value="InterPro"/>
</dbReference>
<protein>
    <recommendedName>
        <fullName evidence="7">Lysozyme</fullName>
        <ecNumber evidence="7">3.2.1.17</ecNumber>
    </recommendedName>
</protein>
<dbReference type="InterPro" id="IPR023346">
    <property type="entry name" value="Lysozyme-like_dom_sf"/>
</dbReference>
<dbReference type="Proteomes" id="UP000249754">
    <property type="component" value="Unassembled WGS sequence"/>
</dbReference>
<comment type="similarity">
    <text evidence="7">Belongs to the glycosyl hydrolase 24 family.</text>
</comment>
<dbReference type="HAMAP" id="MF_04110">
    <property type="entry name" value="ENDOLYSIN_T4"/>
    <property type="match status" value="1"/>
</dbReference>
<accession>A0A327SGY1</accession>
<proteinExistence type="inferred from homology"/>
<organism evidence="8 9">
    <name type="scientific">Pedobacter cryoconitis</name>
    <dbReference type="NCBI Taxonomy" id="188932"/>
    <lineage>
        <taxon>Bacteria</taxon>
        <taxon>Pseudomonadati</taxon>
        <taxon>Bacteroidota</taxon>
        <taxon>Sphingobacteriia</taxon>
        <taxon>Sphingobacteriales</taxon>
        <taxon>Sphingobacteriaceae</taxon>
        <taxon>Pedobacter</taxon>
    </lineage>
</organism>
<evidence type="ECO:0000256" key="1">
    <source>
        <dbReference type="ARBA" id="ARBA00000632"/>
    </source>
</evidence>
<dbReference type="GO" id="GO:0031640">
    <property type="term" value="P:killing of cells of another organism"/>
    <property type="evidence" value="ECO:0007669"/>
    <property type="project" value="UniProtKB-KW"/>
</dbReference>
<dbReference type="Pfam" id="PF00959">
    <property type="entry name" value="Phage_lysozyme"/>
    <property type="match status" value="1"/>
</dbReference>
<name>A0A327SGY1_9SPHI</name>
<comment type="catalytic activity">
    <reaction evidence="1 7">
        <text>Hydrolysis of (1-&gt;4)-beta-linkages between N-acetylmuramic acid and N-acetyl-D-glucosamine residues in a peptidoglycan and between N-acetyl-D-glucosamine residues in chitodextrins.</text>
        <dbReference type="EC" id="3.2.1.17"/>
    </reaction>
</comment>
<evidence type="ECO:0000256" key="6">
    <source>
        <dbReference type="ARBA" id="ARBA00023295"/>
    </source>
</evidence>
<evidence type="ECO:0000313" key="9">
    <source>
        <dbReference type="Proteomes" id="UP000249754"/>
    </source>
</evidence>
<evidence type="ECO:0000256" key="3">
    <source>
        <dbReference type="ARBA" id="ARBA00022638"/>
    </source>
</evidence>
<dbReference type="SUPFAM" id="SSF53955">
    <property type="entry name" value="Lysozyme-like"/>
    <property type="match status" value="1"/>
</dbReference>
<dbReference type="InterPro" id="IPR002196">
    <property type="entry name" value="Glyco_hydro_24"/>
</dbReference>
<evidence type="ECO:0000313" key="8">
    <source>
        <dbReference type="EMBL" id="RAJ25007.1"/>
    </source>
</evidence>
<comment type="caution">
    <text evidence="8">The sequence shown here is derived from an EMBL/GenBank/DDBJ whole genome shotgun (WGS) entry which is preliminary data.</text>
</comment>
<keyword evidence="2 7" id="KW-0929">Antimicrobial</keyword>
<dbReference type="Gene3D" id="1.10.530.40">
    <property type="match status" value="1"/>
</dbReference>
<dbReference type="InterPro" id="IPR051018">
    <property type="entry name" value="Bacteriophage_GH24"/>
</dbReference>
<dbReference type="InterPro" id="IPR033907">
    <property type="entry name" value="Endolysin_autolysin"/>
</dbReference>
<keyword evidence="4 7" id="KW-0378">Hydrolase</keyword>
<keyword evidence="5" id="KW-1035">Host cytoplasm</keyword>
<dbReference type="AlphaFoldDB" id="A0A327SGY1"/>
<dbReference type="GO" id="GO:0003796">
    <property type="term" value="F:lysozyme activity"/>
    <property type="evidence" value="ECO:0007669"/>
    <property type="project" value="UniProtKB-EC"/>
</dbReference>
<dbReference type="EMBL" id="QLLR01000028">
    <property type="protein sequence ID" value="RAJ25007.1"/>
    <property type="molecule type" value="Genomic_DNA"/>
</dbReference>
<dbReference type="InterPro" id="IPR023347">
    <property type="entry name" value="Lysozyme_dom_sf"/>
</dbReference>
<evidence type="ECO:0000256" key="5">
    <source>
        <dbReference type="ARBA" id="ARBA00023200"/>
    </source>
</evidence>
<dbReference type="CDD" id="cd00737">
    <property type="entry name" value="lyz_endolysin_autolysin"/>
    <property type="match status" value="1"/>
</dbReference>
<dbReference type="OrthoDB" id="5327667at2"/>
<dbReference type="GO" id="GO:0009253">
    <property type="term" value="P:peptidoglycan catabolic process"/>
    <property type="evidence" value="ECO:0007669"/>
    <property type="project" value="InterPro"/>
</dbReference>
<evidence type="ECO:0000256" key="4">
    <source>
        <dbReference type="ARBA" id="ARBA00022801"/>
    </source>
</evidence>
<dbReference type="EC" id="3.2.1.17" evidence="7"/>
<keyword evidence="6 7" id="KW-0326">Glycosidase</keyword>
<dbReference type="GO" id="GO:0042742">
    <property type="term" value="P:defense response to bacterium"/>
    <property type="evidence" value="ECO:0007669"/>
    <property type="project" value="UniProtKB-KW"/>
</dbReference>
<dbReference type="RefSeq" id="WP_111635563.1">
    <property type="nucleotide sequence ID" value="NZ_QLLR01000028.1"/>
</dbReference>
<reference evidence="8 9" key="1">
    <citation type="submission" date="2018-06" db="EMBL/GenBank/DDBJ databases">
        <title>Genomic Encyclopedia of Archaeal and Bacterial Type Strains, Phase II (KMG-II): from individual species to whole genera.</title>
        <authorList>
            <person name="Goeker M."/>
        </authorList>
    </citation>
    <scope>NUCLEOTIDE SEQUENCE [LARGE SCALE GENOMIC DNA]</scope>
    <source>
        <strain evidence="8 9">DSM 14825</strain>
    </source>
</reference>
<evidence type="ECO:0000256" key="7">
    <source>
        <dbReference type="RuleBase" id="RU003788"/>
    </source>
</evidence>
<dbReference type="PANTHER" id="PTHR38107">
    <property type="match status" value="1"/>
</dbReference>
<dbReference type="PANTHER" id="PTHR38107:SF3">
    <property type="entry name" value="LYSOZYME RRRD-RELATED"/>
    <property type="match status" value="1"/>
</dbReference>
<gene>
    <name evidence="8" type="ORF">LY11_04194</name>
</gene>